<sequence length="474" mass="53816">MMSSRVQALVRSRRQEIAYSLGGFAQSILGTLHGLFSVILFTNVVKINPSYLIGGQVAYAIWNALNDPVFGWMIDHSADTSSRRLPVLKYGGPMWCMTFMGTFYPWSYDGQSYLAAAHYLFSIFCYDGFLTYVLIVKCALFADLCVDSEDRTRLNLYNAWFSLAGSSMATIAYYYWDEENLTPFRTLAFFFCSLSAVAWYASGSLLVMPEHNKYSEPHVLPAVEKSYVEEFWEWFKFAGQLLRQRSFVLYVGMNWMMNFNVSLSGSFFVFLDKYLMVHLMPHRYYILITSLCLYLPKFGIQMLTPVADRLGLYRTILYCTYGLICVGSLSVVAGVEHYFFWGMMVVVQKVLFSSWGFYDLVMADIIDEDSVLHNRKESVATSVHGVQSLLVKPSSSFAAMFGVYLLSSNGLQEKGSSTAPTSGLQEAVYLLTFLVPLAFTFFQLVIWSQFDLTGRKLQNIKGKLKENQRGGADV</sequence>
<dbReference type="AlphaFoldDB" id="A0A7S2RVJ6"/>
<dbReference type="Pfam" id="PF13347">
    <property type="entry name" value="MFS_2"/>
    <property type="match status" value="1"/>
</dbReference>
<evidence type="ECO:0000256" key="1">
    <source>
        <dbReference type="SAM" id="Phobius"/>
    </source>
</evidence>
<dbReference type="SUPFAM" id="SSF103473">
    <property type="entry name" value="MFS general substrate transporter"/>
    <property type="match status" value="1"/>
</dbReference>
<feature type="transmembrane region" description="Helical" evidence="1">
    <location>
        <begin position="57"/>
        <end position="75"/>
    </location>
</feature>
<dbReference type="InterPro" id="IPR040035">
    <property type="entry name" value="TMEM180"/>
</dbReference>
<dbReference type="PANTHER" id="PTHR28658">
    <property type="entry name" value="TRANSMEMBRANE PROTEIN 180"/>
    <property type="match status" value="1"/>
</dbReference>
<dbReference type="PANTHER" id="PTHR28658:SF1">
    <property type="entry name" value="MAJOR FACILITATOR SUPERFAMILY DOMAIN CONTAINING 13B"/>
    <property type="match status" value="1"/>
</dbReference>
<keyword evidence="1" id="KW-0472">Membrane</keyword>
<feature type="transmembrane region" description="Helical" evidence="1">
    <location>
        <begin position="21"/>
        <end position="45"/>
    </location>
</feature>
<feature type="transmembrane region" description="Helical" evidence="1">
    <location>
        <begin position="427"/>
        <end position="447"/>
    </location>
</feature>
<proteinExistence type="predicted"/>
<feature type="transmembrane region" description="Helical" evidence="1">
    <location>
        <begin position="188"/>
        <end position="208"/>
    </location>
</feature>
<name>A0A7S2RVJ6_9STRA</name>
<evidence type="ECO:0000313" key="2">
    <source>
        <dbReference type="EMBL" id="CAD9682041.1"/>
    </source>
</evidence>
<dbReference type="EMBL" id="HBHK01011968">
    <property type="protein sequence ID" value="CAD9682043.1"/>
    <property type="molecule type" value="Transcribed_RNA"/>
</dbReference>
<organism evidence="3">
    <name type="scientific">Mucochytrium quahogii</name>
    <dbReference type="NCBI Taxonomy" id="96639"/>
    <lineage>
        <taxon>Eukaryota</taxon>
        <taxon>Sar</taxon>
        <taxon>Stramenopiles</taxon>
        <taxon>Bigyra</taxon>
        <taxon>Labyrinthulomycetes</taxon>
        <taxon>Thraustochytrida</taxon>
        <taxon>Thraustochytriidae</taxon>
        <taxon>Mucochytrium</taxon>
    </lineage>
</organism>
<feature type="transmembrane region" description="Helical" evidence="1">
    <location>
        <begin position="312"/>
        <end position="332"/>
    </location>
</feature>
<keyword evidence="1" id="KW-0812">Transmembrane</keyword>
<dbReference type="EMBL" id="HBHK01011967">
    <property type="protein sequence ID" value="CAD9682041.1"/>
    <property type="molecule type" value="Transcribed_RNA"/>
</dbReference>
<evidence type="ECO:0000313" key="3">
    <source>
        <dbReference type="EMBL" id="CAD9682043.1"/>
    </source>
</evidence>
<feature type="transmembrane region" description="Helical" evidence="1">
    <location>
        <begin position="154"/>
        <end position="176"/>
    </location>
</feature>
<feature type="transmembrane region" description="Helical" evidence="1">
    <location>
        <begin position="119"/>
        <end position="142"/>
    </location>
</feature>
<gene>
    <name evidence="2" type="ORF">QSP1433_LOCUS7534</name>
    <name evidence="3" type="ORF">QSP1433_LOCUS7535</name>
</gene>
<feature type="transmembrane region" description="Helical" evidence="1">
    <location>
        <begin position="283"/>
        <end position="300"/>
    </location>
</feature>
<keyword evidence="1" id="KW-1133">Transmembrane helix</keyword>
<accession>A0A7S2RVJ6</accession>
<dbReference type="InterPro" id="IPR036259">
    <property type="entry name" value="MFS_trans_sf"/>
</dbReference>
<reference evidence="3" key="1">
    <citation type="submission" date="2021-01" db="EMBL/GenBank/DDBJ databases">
        <authorList>
            <person name="Corre E."/>
            <person name="Pelletier E."/>
            <person name="Niang G."/>
            <person name="Scheremetjew M."/>
            <person name="Finn R."/>
            <person name="Kale V."/>
            <person name="Holt S."/>
            <person name="Cochrane G."/>
            <person name="Meng A."/>
            <person name="Brown T."/>
            <person name="Cohen L."/>
        </authorList>
    </citation>
    <scope>NUCLEOTIDE SEQUENCE</scope>
    <source>
        <strain evidence="3">NY070348D</strain>
    </source>
</reference>
<feature type="transmembrane region" description="Helical" evidence="1">
    <location>
        <begin position="247"/>
        <end position="271"/>
    </location>
</feature>
<feature type="transmembrane region" description="Helical" evidence="1">
    <location>
        <begin position="87"/>
        <end position="107"/>
    </location>
</feature>
<protein>
    <submittedName>
        <fullName evidence="3">Uncharacterized protein</fullName>
    </submittedName>
</protein>